<dbReference type="InterPro" id="IPR050721">
    <property type="entry name" value="Trk_Ktr_HKT_K-transport"/>
</dbReference>
<evidence type="ECO:0000313" key="6">
    <source>
        <dbReference type="Proteomes" id="UP000244093"/>
    </source>
</evidence>
<dbReference type="GO" id="GO:0008324">
    <property type="term" value="F:monoatomic cation transmembrane transporter activity"/>
    <property type="evidence" value="ECO:0007669"/>
    <property type="project" value="InterPro"/>
</dbReference>
<dbReference type="InterPro" id="IPR006037">
    <property type="entry name" value="RCK_C"/>
</dbReference>
<dbReference type="PROSITE" id="PS51201">
    <property type="entry name" value="RCK_N"/>
    <property type="match status" value="1"/>
</dbReference>
<dbReference type="InterPro" id="IPR036291">
    <property type="entry name" value="NAD(P)-bd_dom_sf"/>
</dbReference>
<reference evidence="5 6" key="1">
    <citation type="journal article" date="2018" name="Syst. Appl. Microbiol.">
        <title>A new symbiotic nanoarchaeote (Candidatus Nanoclepta minutus) and its host (Zestosphaera tikiterensis gen. nov., sp. nov.) from a New Zealand hot spring.</title>
        <authorList>
            <person name="St John E."/>
            <person name="Liu Y."/>
            <person name="Podar M."/>
            <person name="Stott M.B."/>
            <person name="Meneghin J."/>
            <person name="Chen Z."/>
            <person name="Lagutin K."/>
            <person name="Mitchell K."/>
            <person name="Reysenbach A.L."/>
        </authorList>
    </citation>
    <scope>NUCLEOTIDE SEQUENCE [LARGE SCALE GENOMIC DNA]</scope>
    <source>
        <strain evidence="5">NZ3</strain>
    </source>
</reference>
<dbReference type="GO" id="GO:0006813">
    <property type="term" value="P:potassium ion transport"/>
    <property type="evidence" value="ECO:0007669"/>
    <property type="project" value="InterPro"/>
</dbReference>
<evidence type="ECO:0000256" key="2">
    <source>
        <dbReference type="ARBA" id="ARBA00023065"/>
    </source>
</evidence>
<feature type="domain" description="RCK C-terminal" evidence="4">
    <location>
        <begin position="139"/>
        <end position="225"/>
    </location>
</feature>
<dbReference type="PANTHER" id="PTHR43833:SF5">
    <property type="entry name" value="TRK SYSTEM POTASSIUM UPTAKE PROTEIN TRKA"/>
    <property type="match status" value="1"/>
</dbReference>
<dbReference type="Pfam" id="PF02254">
    <property type="entry name" value="TrkA_N"/>
    <property type="match status" value="1"/>
</dbReference>
<sequence length="225" mass="24937">MRILIIGGGSVTYELLSTISKHKELKKHDIAVVEINPRRAEEISKAFDVTVVNGDATDISLFESQATSSINLSDFDVVIALTDRDEVNVFVLTLAKHYGVNLRMARVKSSKIADMLVKLDLGIPVIVPSVIGNIFRTYLDTLTEPKILGEVGEYKIYGIVLTSTDKATNKKVEELQLPEDVKIMFMFNGVEFTIPSKEDVLKEGTLLYVLAKEASVEDITKIFKG</sequence>
<feature type="domain" description="RCK N-terminal" evidence="3">
    <location>
        <begin position="1"/>
        <end position="127"/>
    </location>
</feature>
<dbReference type="SUPFAM" id="SSF51735">
    <property type="entry name" value="NAD(P)-binding Rossmann-fold domains"/>
    <property type="match status" value="1"/>
</dbReference>
<dbReference type="EMBL" id="NBVN01000004">
    <property type="protein sequence ID" value="PUA32297.1"/>
    <property type="molecule type" value="Genomic_DNA"/>
</dbReference>
<evidence type="ECO:0000259" key="4">
    <source>
        <dbReference type="PROSITE" id="PS51202"/>
    </source>
</evidence>
<dbReference type="Proteomes" id="UP000244093">
    <property type="component" value="Unassembled WGS sequence"/>
</dbReference>
<dbReference type="Pfam" id="PF02080">
    <property type="entry name" value="TrkA_C"/>
    <property type="match status" value="1"/>
</dbReference>
<dbReference type="Gene3D" id="3.30.70.1450">
    <property type="entry name" value="Regulator of K+ conductance, C-terminal domain"/>
    <property type="match status" value="1"/>
</dbReference>
<evidence type="ECO:0008006" key="7">
    <source>
        <dbReference type="Google" id="ProtNLM"/>
    </source>
</evidence>
<evidence type="ECO:0000259" key="3">
    <source>
        <dbReference type="PROSITE" id="PS51201"/>
    </source>
</evidence>
<dbReference type="InterPro" id="IPR003148">
    <property type="entry name" value="RCK_N"/>
</dbReference>
<protein>
    <recommendedName>
        <fullName evidence="7">Potassium transporter TrkA</fullName>
    </recommendedName>
</protein>
<name>A0A2R7Y4K9_9CREN</name>
<dbReference type="PROSITE" id="PS51202">
    <property type="entry name" value="RCK_C"/>
    <property type="match status" value="1"/>
</dbReference>
<dbReference type="Gene3D" id="3.40.50.720">
    <property type="entry name" value="NAD(P)-binding Rossmann-like Domain"/>
    <property type="match status" value="1"/>
</dbReference>
<dbReference type="AlphaFoldDB" id="A0A2R7Y4K9"/>
<comment type="caution">
    <text evidence="5">The sequence shown here is derived from an EMBL/GenBank/DDBJ whole genome shotgun (WGS) entry which is preliminary data.</text>
</comment>
<dbReference type="PANTHER" id="PTHR43833">
    <property type="entry name" value="POTASSIUM CHANNEL PROTEIN 2-RELATED-RELATED"/>
    <property type="match status" value="1"/>
</dbReference>
<gene>
    <name evidence="5" type="ORF">B7O98_06445</name>
</gene>
<evidence type="ECO:0000313" key="5">
    <source>
        <dbReference type="EMBL" id="PUA32297.1"/>
    </source>
</evidence>
<keyword evidence="1" id="KW-0813">Transport</keyword>
<dbReference type="InterPro" id="IPR036721">
    <property type="entry name" value="RCK_C_sf"/>
</dbReference>
<evidence type="ECO:0000256" key="1">
    <source>
        <dbReference type="ARBA" id="ARBA00022448"/>
    </source>
</evidence>
<proteinExistence type="predicted"/>
<dbReference type="SUPFAM" id="SSF116726">
    <property type="entry name" value="TrkA C-terminal domain-like"/>
    <property type="match status" value="1"/>
</dbReference>
<keyword evidence="2" id="KW-0406">Ion transport</keyword>
<organism evidence="5 6">
    <name type="scientific">Zestosphaera tikiterensis</name>
    <dbReference type="NCBI Taxonomy" id="1973259"/>
    <lineage>
        <taxon>Archaea</taxon>
        <taxon>Thermoproteota</taxon>
        <taxon>Thermoprotei</taxon>
        <taxon>Desulfurococcales</taxon>
        <taxon>Desulfurococcaceae</taxon>
        <taxon>Zestosphaera</taxon>
    </lineage>
</organism>
<accession>A0A2R7Y4K9</accession>